<dbReference type="Proteomes" id="UP000642180">
    <property type="component" value="Unassembled WGS sequence"/>
</dbReference>
<dbReference type="GO" id="GO:0000030">
    <property type="term" value="F:mannosyltransferase activity"/>
    <property type="evidence" value="ECO:0007669"/>
    <property type="project" value="TreeGrafter"/>
</dbReference>
<name>A0A8J3ASH9_9BURK</name>
<evidence type="ECO:0000313" key="2">
    <source>
        <dbReference type="Proteomes" id="UP000642180"/>
    </source>
</evidence>
<protein>
    <recommendedName>
        <fullName evidence="3">Mannosyltransferase</fullName>
    </recommendedName>
</protein>
<dbReference type="AlphaFoldDB" id="A0A8J3ASH9"/>
<accession>A0A8J3ASH9</accession>
<dbReference type="InterPro" id="IPR051706">
    <property type="entry name" value="Glycosyltransferase_domain"/>
</dbReference>
<evidence type="ECO:0008006" key="3">
    <source>
        <dbReference type="Google" id="ProtNLM"/>
    </source>
</evidence>
<evidence type="ECO:0000313" key="1">
    <source>
        <dbReference type="EMBL" id="GGI17880.1"/>
    </source>
</evidence>
<sequence length="319" mass="36903">MAALTLKTRGELWIAACLHRFYEIKSRSLEVMPSQHFVSYDIGQAQAFGEFQPIPPIIWAYWNGSEPPLLIQRCFANWRRFNPGFSIRIIDDKSLPEYLPDIAGQLRDIPVAKRSDWIRLELLYRYGGVWLDASTILTESLDWILDRQIHSQSEFVGYYIDAYSTDAACPVVESWFMAAPAGSPFIRDVREEFSCEVVTRTGLAYIEHLQKAGIYNKVRQNIDMPEYLSIHLAMQVVLRKGRRYRLCLGKAEEGPFLLHVLGNWDRTPLKIRLMFSRITGGTLPSLIKLRSPDRKRLDEYLSRGLYVENSIMGRFLCKD</sequence>
<dbReference type="GO" id="GO:0051999">
    <property type="term" value="P:mannosyl-inositol phosphorylceramide biosynthetic process"/>
    <property type="evidence" value="ECO:0007669"/>
    <property type="project" value="TreeGrafter"/>
</dbReference>
<dbReference type="PANTHER" id="PTHR32385">
    <property type="entry name" value="MANNOSYL PHOSPHORYLINOSITOL CERAMIDE SYNTHASE"/>
    <property type="match status" value="1"/>
</dbReference>
<reference evidence="2" key="1">
    <citation type="journal article" date="2019" name="Int. J. Syst. Evol. Microbiol.">
        <title>The Global Catalogue of Microorganisms (GCM) 10K type strain sequencing project: providing services to taxonomists for standard genome sequencing and annotation.</title>
        <authorList>
            <consortium name="The Broad Institute Genomics Platform"/>
            <consortium name="The Broad Institute Genome Sequencing Center for Infectious Disease"/>
            <person name="Wu L."/>
            <person name="Ma J."/>
        </authorList>
    </citation>
    <scope>NUCLEOTIDE SEQUENCE [LARGE SCALE GENOMIC DNA]</scope>
    <source>
        <strain evidence="2">CCM 2767</strain>
    </source>
</reference>
<dbReference type="Gene3D" id="3.90.550.20">
    <property type="match status" value="1"/>
</dbReference>
<keyword evidence="2" id="KW-1185">Reference proteome</keyword>
<dbReference type="Pfam" id="PF05704">
    <property type="entry name" value="Caps_synth"/>
    <property type="match status" value="1"/>
</dbReference>
<dbReference type="InterPro" id="IPR008441">
    <property type="entry name" value="AfumC-like_glycosyl_Trfase"/>
</dbReference>
<dbReference type="GO" id="GO:0016020">
    <property type="term" value="C:membrane"/>
    <property type="evidence" value="ECO:0007669"/>
    <property type="project" value="GOC"/>
</dbReference>
<dbReference type="SUPFAM" id="SSF53448">
    <property type="entry name" value="Nucleotide-diphospho-sugar transferases"/>
    <property type="match status" value="1"/>
</dbReference>
<comment type="caution">
    <text evidence="1">The sequence shown here is derived from an EMBL/GenBank/DDBJ whole genome shotgun (WGS) entry which is preliminary data.</text>
</comment>
<dbReference type="InterPro" id="IPR029044">
    <property type="entry name" value="Nucleotide-diphossugar_trans"/>
</dbReference>
<dbReference type="EMBL" id="BMDI01000001">
    <property type="protein sequence ID" value="GGI17880.1"/>
    <property type="molecule type" value="Genomic_DNA"/>
</dbReference>
<proteinExistence type="predicted"/>
<organism evidence="1 2">
    <name type="scientific">Oxalicibacterium faecigallinarum</name>
    <dbReference type="NCBI Taxonomy" id="573741"/>
    <lineage>
        <taxon>Bacteria</taxon>
        <taxon>Pseudomonadati</taxon>
        <taxon>Pseudomonadota</taxon>
        <taxon>Betaproteobacteria</taxon>
        <taxon>Burkholderiales</taxon>
        <taxon>Oxalobacteraceae</taxon>
        <taxon>Oxalicibacterium</taxon>
    </lineage>
</organism>
<dbReference type="RefSeq" id="WP_188380273.1">
    <property type="nucleotide sequence ID" value="NZ_BMDI01000001.1"/>
</dbReference>
<dbReference type="PANTHER" id="PTHR32385:SF15">
    <property type="entry name" value="INOSITOL PHOSPHOCERAMIDE MANNOSYLTRANSFERASE 1"/>
    <property type="match status" value="1"/>
</dbReference>
<gene>
    <name evidence="1" type="ORF">GCM10008066_11200</name>
</gene>